<gene>
    <name evidence="1" type="ORF">F1C79_08465</name>
</gene>
<evidence type="ECO:0000313" key="2">
    <source>
        <dbReference type="Proteomes" id="UP000326659"/>
    </source>
</evidence>
<dbReference type="EMBL" id="CP043626">
    <property type="protein sequence ID" value="QEY71659.1"/>
    <property type="molecule type" value="Genomic_DNA"/>
</dbReference>
<accession>A0A9X7MYB8</accession>
<dbReference type="AlphaFoldDB" id="A0A9X7MYB8"/>
<organism evidence="1 2">
    <name type="scientific">Pseudomonas denitrificans</name>
    <dbReference type="NCBI Taxonomy" id="43306"/>
    <lineage>
        <taxon>Bacteria</taxon>
        <taxon>Pseudomonadati</taxon>
        <taxon>Pseudomonadota</taxon>
        <taxon>Gammaproteobacteria</taxon>
        <taxon>Pseudomonadales</taxon>
        <taxon>Pseudomonadaceae</taxon>
        <taxon>Halopseudomonas</taxon>
    </lineage>
</organism>
<dbReference type="KEGG" id="pden:F1C79_08465"/>
<name>A0A9X7MYB8_PSEDE</name>
<proteinExistence type="predicted"/>
<dbReference type="Proteomes" id="UP000326659">
    <property type="component" value="Chromosome"/>
</dbReference>
<sequence length="76" mass="8701">MHWLIEYRFNGEDRRLFMRARTLPHIKAVAFSIYVREFPEQPRPLHATAEVESWLGACGITISDVSLAALKSEALS</sequence>
<reference evidence="1 2" key="1">
    <citation type="submission" date="2019-09" db="EMBL/GenBank/DDBJ databases">
        <title>Prosopis cineraria nodule microbiome.</title>
        <authorList>
            <person name="Chaluvadi S.R."/>
            <person name="Ali R."/>
            <person name="Wang X."/>
        </authorList>
    </citation>
    <scope>NUCLEOTIDE SEQUENCE [LARGE SCALE GENOMIC DNA]</scope>
    <source>
        <strain evidence="1 2">BG1</strain>
    </source>
</reference>
<keyword evidence="2" id="KW-1185">Reference proteome</keyword>
<evidence type="ECO:0000313" key="1">
    <source>
        <dbReference type="EMBL" id="QEY71659.1"/>
    </source>
</evidence>
<protein>
    <submittedName>
        <fullName evidence="1">Uncharacterized protein</fullName>
    </submittedName>
</protein>
<dbReference type="OrthoDB" id="6991827at2"/>
<dbReference type="RefSeq" id="WP_151187074.1">
    <property type="nucleotide sequence ID" value="NZ_CP043626.1"/>
</dbReference>